<evidence type="ECO:0000256" key="1">
    <source>
        <dbReference type="SAM" id="MobiDB-lite"/>
    </source>
</evidence>
<name>A0A1Y5STM6_9PROT</name>
<feature type="region of interest" description="Disordered" evidence="1">
    <location>
        <begin position="1"/>
        <end position="20"/>
    </location>
</feature>
<keyword evidence="2" id="KW-0812">Transmembrane</keyword>
<dbReference type="EMBL" id="FWFR01000001">
    <property type="protein sequence ID" value="SLN48250.1"/>
    <property type="molecule type" value="Genomic_DNA"/>
</dbReference>
<feature type="transmembrane region" description="Helical" evidence="2">
    <location>
        <begin position="338"/>
        <end position="354"/>
    </location>
</feature>
<protein>
    <submittedName>
        <fullName evidence="3">Uncharacterized protein</fullName>
    </submittedName>
</protein>
<reference evidence="3 4" key="1">
    <citation type="submission" date="2017-03" db="EMBL/GenBank/DDBJ databases">
        <authorList>
            <person name="Afonso C.L."/>
            <person name="Miller P.J."/>
            <person name="Scott M.A."/>
            <person name="Spackman E."/>
            <person name="Goraichik I."/>
            <person name="Dimitrov K.M."/>
            <person name="Suarez D.L."/>
            <person name="Swayne D.E."/>
        </authorList>
    </citation>
    <scope>NUCLEOTIDE SEQUENCE [LARGE SCALE GENOMIC DNA]</scope>
    <source>
        <strain evidence="3 4">CECT 7691</strain>
    </source>
</reference>
<feature type="transmembrane region" description="Helical" evidence="2">
    <location>
        <begin position="304"/>
        <end position="326"/>
    </location>
</feature>
<feature type="compositionally biased region" description="Low complexity" evidence="1">
    <location>
        <begin position="83"/>
        <end position="111"/>
    </location>
</feature>
<proteinExistence type="predicted"/>
<evidence type="ECO:0000256" key="2">
    <source>
        <dbReference type="SAM" id="Phobius"/>
    </source>
</evidence>
<feature type="transmembrane region" description="Helical" evidence="2">
    <location>
        <begin position="265"/>
        <end position="284"/>
    </location>
</feature>
<dbReference type="InParanoid" id="A0A1Y5STM6"/>
<feature type="transmembrane region" description="Helical" evidence="2">
    <location>
        <begin position="228"/>
        <end position="245"/>
    </location>
</feature>
<dbReference type="Proteomes" id="UP000193200">
    <property type="component" value="Unassembled WGS sequence"/>
</dbReference>
<accession>A0A1Y5STM6</accession>
<keyword evidence="4" id="KW-1185">Reference proteome</keyword>
<keyword evidence="2" id="KW-0472">Membrane</keyword>
<evidence type="ECO:0000313" key="3">
    <source>
        <dbReference type="EMBL" id="SLN48250.1"/>
    </source>
</evidence>
<dbReference type="RefSeq" id="WP_139839614.1">
    <property type="nucleotide sequence ID" value="NZ_FWFR01000001.1"/>
</dbReference>
<keyword evidence="2" id="KW-1133">Transmembrane helix</keyword>
<feature type="region of interest" description="Disordered" evidence="1">
    <location>
        <begin position="375"/>
        <end position="412"/>
    </location>
</feature>
<evidence type="ECO:0000313" key="4">
    <source>
        <dbReference type="Proteomes" id="UP000193200"/>
    </source>
</evidence>
<organism evidence="3 4">
    <name type="scientific">Oceanibacterium hippocampi</name>
    <dbReference type="NCBI Taxonomy" id="745714"/>
    <lineage>
        <taxon>Bacteria</taxon>
        <taxon>Pseudomonadati</taxon>
        <taxon>Pseudomonadota</taxon>
        <taxon>Alphaproteobacteria</taxon>
        <taxon>Sneathiellales</taxon>
        <taxon>Sneathiellaceae</taxon>
        <taxon>Oceanibacterium</taxon>
    </lineage>
</organism>
<feature type="compositionally biased region" description="Low complexity" evidence="1">
    <location>
        <begin position="59"/>
        <end position="73"/>
    </location>
</feature>
<sequence length="412" mass="41952">MAATMNPADSMTTGGRFAGSRETAVLLPALLREAARVAAIRNAADTAPAVPRDSDADEASGAASPPPTAGGLPFEIPARYVSAAPPEQGQQEKPQPAPEAASETPGVAPLQPFAPPPEAPGPDATADPGRAAAGPVAIEQVGSGADLTLRRARALLSFATERALMPDDALLRRLAAAVGAFEAAPGTASLTELRAAYGAFVRYTYATYGVSGKTLLDSSPGASPGRRLAFWLVALFAFAVLLQAVNWPGLESLAPSLGDSGFKSMARDLSLFVWGALGALVFVAKRVGDALAQSRFDEARFRGIAVRVTLGAVLGAVTVILFGTLVDGALSHPLSENGIAFLAGIGVKVVYGLIEKAIEQVSSRLGLDGGGDAVAAPTAPAPASVLGRRTLEKPAAEPDGQGGDGERQGRHP</sequence>
<dbReference type="AlphaFoldDB" id="A0A1Y5STM6"/>
<feature type="compositionally biased region" description="Low complexity" evidence="1">
    <location>
        <begin position="121"/>
        <end position="131"/>
    </location>
</feature>
<gene>
    <name evidence="3" type="ORF">OCH7691_02087</name>
</gene>
<feature type="region of interest" description="Disordered" evidence="1">
    <location>
        <begin position="43"/>
        <end position="131"/>
    </location>
</feature>